<evidence type="ECO:0000313" key="3">
    <source>
        <dbReference type="Proteomes" id="UP000321393"/>
    </source>
</evidence>
<reference evidence="3 4" key="1">
    <citation type="submission" date="2019-08" db="EMBL/GenBank/DDBJ databases">
        <title>Draft genome sequences of two oriental melons (Cucumis melo L. var makuwa).</title>
        <authorList>
            <person name="Kwon S.-Y."/>
        </authorList>
    </citation>
    <scope>NUCLEOTIDE SEQUENCE [LARGE SCALE GENOMIC DNA]</scope>
    <source>
        <strain evidence="4">cv. Chang Bougi</strain>
        <strain evidence="3">cv. SW 3</strain>
        <tissue evidence="2">Leaf</tissue>
    </source>
</reference>
<dbReference type="OrthoDB" id="1421598at2759"/>
<gene>
    <name evidence="2" type="ORF">E5676_scaffold1769G00060</name>
    <name evidence="1" type="ORF">E6C27_scaffold1589G00050</name>
</gene>
<protein>
    <submittedName>
        <fullName evidence="2">Serine/threonine-protein phosphatase 7 long form-like protein</fullName>
    </submittedName>
</protein>
<proteinExistence type="predicted"/>
<name>A0A5D3BZD1_CUCMM</name>
<accession>A0A5D3BZD1</accession>
<dbReference type="AlphaFoldDB" id="A0A5D3BZD1"/>
<evidence type="ECO:0000313" key="4">
    <source>
        <dbReference type="Proteomes" id="UP000321947"/>
    </source>
</evidence>
<dbReference type="EMBL" id="SSTD01013972">
    <property type="protein sequence ID" value="TYK05103.1"/>
    <property type="molecule type" value="Genomic_DNA"/>
</dbReference>
<sequence length="99" mass="11046">MSIDSIQSNTQTIGLSYHSPKFASSIVVLSCRRSEAASQRTIPFDQRIAPYSEVAGFLGVFQVGFMQMLLMDEELLTGSLRYNWKVICKNLLGIVPPDM</sequence>
<evidence type="ECO:0000313" key="2">
    <source>
        <dbReference type="EMBL" id="TYK05103.1"/>
    </source>
</evidence>
<comment type="caution">
    <text evidence="2">The sequence shown here is derived from an EMBL/GenBank/DDBJ whole genome shotgun (WGS) entry which is preliminary data.</text>
</comment>
<dbReference type="Proteomes" id="UP000321393">
    <property type="component" value="Unassembled WGS sequence"/>
</dbReference>
<evidence type="ECO:0000313" key="1">
    <source>
        <dbReference type="EMBL" id="KAA0052136.1"/>
    </source>
</evidence>
<dbReference type="Proteomes" id="UP000321947">
    <property type="component" value="Unassembled WGS sequence"/>
</dbReference>
<dbReference type="EMBL" id="SSTE01010910">
    <property type="protein sequence ID" value="KAA0052136.1"/>
    <property type="molecule type" value="Genomic_DNA"/>
</dbReference>
<organism evidence="2 4">
    <name type="scientific">Cucumis melo var. makuwa</name>
    <name type="common">Oriental melon</name>
    <dbReference type="NCBI Taxonomy" id="1194695"/>
    <lineage>
        <taxon>Eukaryota</taxon>
        <taxon>Viridiplantae</taxon>
        <taxon>Streptophyta</taxon>
        <taxon>Embryophyta</taxon>
        <taxon>Tracheophyta</taxon>
        <taxon>Spermatophyta</taxon>
        <taxon>Magnoliopsida</taxon>
        <taxon>eudicotyledons</taxon>
        <taxon>Gunneridae</taxon>
        <taxon>Pentapetalae</taxon>
        <taxon>rosids</taxon>
        <taxon>fabids</taxon>
        <taxon>Cucurbitales</taxon>
        <taxon>Cucurbitaceae</taxon>
        <taxon>Benincaseae</taxon>
        <taxon>Cucumis</taxon>
    </lineage>
</organism>